<dbReference type="PANTHER" id="PTHR42948:SF1">
    <property type="entry name" value="TRANSPORTER"/>
    <property type="match status" value="1"/>
</dbReference>
<accession>A0A1M4WTZ3</accession>
<feature type="transmembrane region" description="Helical" evidence="7">
    <location>
        <begin position="433"/>
        <end position="456"/>
    </location>
</feature>
<keyword evidence="6" id="KW-0769">Symport</keyword>
<organism evidence="8 9">
    <name type="scientific">Tissierella praeacuta DSM 18095</name>
    <dbReference type="NCBI Taxonomy" id="1123404"/>
    <lineage>
        <taxon>Bacteria</taxon>
        <taxon>Bacillati</taxon>
        <taxon>Bacillota</taxon>
        <taxon>Tissierellia</taxon>
        <taxon>Tissierellales</taxon>
        <taxon>Tissierellaceae</taxon>
        <taxon>Tissierella</taxon>
    </lineage>
</organism>
<dbReference type="InterPro" id="IPR037272">
    <property type="entry name" value="SNS_sf"/>
</dbReference>
<dbReference type="AlphaFoldDB" id="A0A1M4WTZ3"/>
<dbReference type="InterPro" id="IPR047218">
    <property type="entry name" value="YocR/YhdH-like"/>
</dbReference>
<feature type="transmembrane region" description="Helical" evidence="7">
    <location>
        <begin position="351"/>
        <end position="370"/>
    </location>
</feature>
<feature type="transmembrane region" description="Helical" evidence="7">
    <location>
        <begin position="156"/>
        <end position="174"/>
    </location>
</feature>
<feature type="transmembrane region" description="Helical" evidence="7">
    <location>
        <begin position="309"/>
        <end position="331"/>
    </location>
</feature>
<protein>
    <recommendedName>
        <fullName evidence="6">Transporter</fullName>
    </recommendedName>
</protein>
<dbReference type="GeneID" id="90994488"/>
<evidence type="ECO:0000256" key="2">
    <source>
        <dbReference type="ARBA" id="ARBA00022448"/>
    </source>
</evidence>
<proteinExistence type="inferred from homology"/>
<feature type="transmembrane region" description="Helical" evidence="7">
    <location>
        <begin position="186"/>
        <end position="206"/>
    </location>
</feature>
<dbReference type="STRING" id="1123404.SAMN02745784_01990"/>
<name>A0A1M4WTZ3_9FIRM</name>
<feature type="transmembrane region" description="Helical" evidence="7">
    <location>
        <begin position="226"/>
        <end position="248"/>
    </location>
</feature>
<evidence type="ECO:0000256" key="3">
    <source>
        <dbReference type="ARBA" id="ARBA00022692"/>
    </source>
</evidence>
<dbReference type="PANTHER" id="PTHR42948">
    <property type="entry name" value="TRANSPORTER"/>
    <property type="match status" value="1"/>
</dbReference>
<dbReference type="PROSITE" id="PS50267">
    <property type="entry name" value="NA_NEUROTRAN_SYMP_3"/>
    <property type="match status" value="1"/>
</dbReference>
<feature type="transmembrane region" description="Helical" evidence="7">
    <location>
        <begin position="12"/>
        <end position="32"/>
    </location>
</feature>
<dbReference type="RefSeq" id="WP_072975959.1">
    <property type="nucleotide sequence ID" value="NZ_FQTY01000008.1"/>
</dbReference>
<keyword evidence="9" id="KW-1185">Reference proteome</keyword>
<dbReference type="GO" id="GO:0015293">
    <property type="term" value="F:symporter activity"/>
    <property type="evidence" value="ECO:0007669"/>
    <property type="project" value="UniProtKB-KW"/>
</dbReference>
<keyword evidence="4 7" id="KW-1133">Transmembrane helix</keyword>
<keyword evidence="5 7" id="KW-0472">Membrane</keyword>
<dbReference type="NCBIfam" id="NF037979">
    <property type="entry name" value="Na_transp"/>
    <property type="match status" value="1"/>
</dbReference>
<feature type="transmembrane region" description="Helical" evidence="7">
    <location>
        <begin position="390"/>
        <end position="412"/>
    </location>
</feature>
<dbReference type="SUPFAM" id="SSF161070">
    <property type="entry name" value="SNF-like"/>
    <property type="match status" value="1"/>
</dbReference>
<comment type="subcellular location">
    <subcellularLocation>
        <location evidence="1">Membrane</location>
        <topology evidence="1">Multi-pass membrane protein</topology>
    </subcellularLocation>
</comment>
<dbReference type="PRINTS" id="PR00176">
    <property type="entry name" value="NANEUSMPORT"/>
</dbReference>
<dbReference type="CDD" id="cd10336">
    <property type="entry name" value="SLC6sbd_Tyt1-Like"/>
    <property type="match status" value="1"/>
</dbReference>
<evidence type="ECO:0000256" key="4">
    <source>
        <dbReference type="ARBA" id="ARBA00022989"/>
    </source>
</evidence>
<evidence type="ECO:0000256" key="6">
    <source>
        <dbReference type="RuleBase" id="RU003732"/>
    </source>
</evidence>
<dbReference type="Pfam" id="PF00209">
    <property type="entry name" value="SNF"/>
    <property type="match status" value="2"/>
</dbReference>
<evidence type="ECO:0000256" key="7">
    <source>
        <dbReference type="SAM" id="Phobius"/>
    </source>
</evidence>
<evidence type="ECO:0000313" key="9">
    <source>
        <dbReference type="Proteomes" id="UP000184114"/>
    </source>
</evidence>
<dbReference type="EMBL" id="FQTY01000008">
    <property type="protein sequence ID" value="SHE84716.1"/>
    <property type="molecule type" value="Genomic_DNA"/>
</dbReference>
<gene>
    <name evidence="8" type="ORF">SAMN02745784_01990</name>
</gene>
<dbReference type="PROSITE" id="PS00610">
    <property type="entry name" value="NA_NEUROTRAN_SYMP_1"/>
    <property type="match status" value="1"/>
</dbReference>
<reference evidence="9" key="1">
    <citation type="submission" date="2016-11" db="EMBL/GenBank/DDBJ databases">
        <authorList>
            <person name="Varghese N."/>
            <person name="Submissions S."/>
        </authorList>
    </citation>
    <scope>NUCLEOTIDE SEQUENCE [LARGE SCALE GENOMIC DNA]</scope>
    <source>
        <strain evidence="9">DSM 18095</strain>
    </source>
</reference>
<sequence length="459" mass="50026">MIDPNKKRESFSSGLAIFFATLGSAVGLGNIWKFPYLVGENGGGAFVLIYLTSILLVGLPVIISEFYIGRKTKSNAVAAFAKLKVSPFWNIVGYMGIIAALFIMFFYSSVAGWVYSYVFKTIKGEFFNLGNLPIEDATEIVINKFSTTVSGSYSPIIWQGIVLLVVSLILIAGVKNGIEKITKTLMPILFILLILCSIRALTLKGAKEGLSFLFSIDFSKIKPSVILAALGLAFFKLSLGMGTMITYGSYFTDNNNMIYTSAKVALSDTLVSGLAGIAIFPVVFTFGLAPDSGPGLLFSTIPLVFSKIPFGNILLIAFFILASIAATTAMISMVEVPVAFMSEEWNIKRKYAVIIISGIIFSVGALTVHPTSIFGEFTLFKKNFFDLFDFISSNIMLPIGGLLIAIFVGYFANKDSIIDELSNGHKLSNLRIINIYYFILKYISPLLLLIVLLNSIGII</sequence>
<dbReference type="InterPro" id="IPR000175">
    <property type="entry name" value="Na/ntran_symport"/>
</dbReference>
<comment type="similarity">
    <text evidence="6">Belongs to the sodium:neurotransmitter symporter (SNF) (TC 2.A.22) family.</text>
</comment>
<feature type="transmembrane region" description="Helical" evidence="7">
    <location>
        <begin position="88"/>
        <end position="107"/>
    </location>
</feature>
<evidence type="ECO:0000313" key="8">
    <source>
        <dbReference type="EMBL" id="SHE84716.1"/>
    </source>
</evidence>
<dbReference type="GO" id="GO:0016020">
    <property type="term" value="C:membrane"/>
    <property type="evidence" value="ECO:0007669"/>
    <property type="project" value="UniProtKB-SubCell"/>
</dbReference>
<evidence type="ECO:0000256" key="5">
    <source>
        <dbReference type="ARBA" id="ARBA00023136"/>
    </source>
</evidence>
<dbReference type="Proteomes" id="UP000184114">
    <property type="component" value="Unassembled WGS sequence"/>
</dbReference>
<evidence type="ECO:0000256" key="1">
    <source>
        <dbReference type="ARBA" id="ARBA00004141"/>
    </source>
</evidence>
<keyword evidence="2 6" id="KW-0813">Transport</keyword>
<keyword evidence="3 6" id="KW-0812">Transmembrane</keyword>
<feature type="transmembrane region" description="Helical" evidence="7">
    <location>
        <begin position="269"/>
        <end position="289"/>
    </location>
</feature>
<feature type="transmembrane region" description="Helical" evidence="7">
    <location>
        <begin position="44"/>
        <end position="68"/>
    </location>
</feature>